<protein>
    <submittedName>
        <fullName evidence="7">MFS transporter</fullName>
    </submittedName>
</protein>
<evidence type="ECO:0000256" key="3">
    <source>
        <dbReference type="ARBA" id="ARBA00022692"/>
    </source>
</evidence>
<dbReference type="GO" id="GO:0022857">
    <property type="term" value="F:transmembrane transporter activity"/>
    <property type="evidence" value="ECO:0007669"/>
    <property type="project" value="InterPro"/>
</dbReference>
<gene>
    <name evidence="7" type="ORF">EAH77_19420</name>
</gene>
<dbReference type="Pfam" id="PF07690">
    <property type="entry name" value="MFS_1"/>
    <property type="match status" value="1"/>
</dbReference>
<keyword evidence="2" id="KW-1003">Cell membrane</keyword>
<organism evidence="7 8">
    <name type="scientific">Ewingella americana</name>
    <dbReference type="NCBI Taxonomy" id="41202"/>
    <lineage>
        <taxon>Bacteria</taxon>
        <taxon>Pseudomonadati</taxon>
        <taxon>Pseudomonadota</taxon>
        <taxon>Gammaproteobacteria</taxon>
        <taxon>Enterobacterales</taxon>
        <taxon>Yersiniaceae</taxon>
        <taxon>Ewingella</taxon>
    </lineage>
</organism>
<evidence type="ECO:0000256" key="2">
    <source>
        <dbReference type="ARBA" id="ARBA00022475"/>
    </source>
</evidence>
<comment type="subcellular location">
    <subcellularLocation>
        <location evidence="1">Cell membrane</location>
        <topology evidence="1">Multi-pass membrane protein</topology>
    </subcellularLocation>
</comment>
<accession>A0A502G8F1</accession>
<dbReference type="AlphaFoldDB" id="A0A502G8F1"/>
<feature type="transmembrane region" description="Helical" evidence="6">
    <location>
        <begin position="376"/>
        <end position="394"/>
    </location>
</feature>
<keyword evidence="3 6" id="KW-0812">Transmembrane</keyword>
<dbReference type="GO" id="GO:0005886">
    <property type="term" value="C:plasma membrane"/>
    <property type="evidence" value="ECO:0007669"/>
    <property type="project" value="UniProtKB-SubCell"/>
</dbReference>
<name>A0A502G8F1_9GAMM</name>
<dbReference type="Proteomes" id="UP000317663">
    <property type="component" value="Unassembled WGS sequence"/>
</dbReference>
<reference evidence="7 8" key="1">
    <citation type="journal article" date="2019" name="Environ. Microbiol.">
        <title>Species interactions and distinct microbial communities in high Arctic permafrost affected cryosols are associated with the CH4 and CO2 gas fluxes.</title>
        <authorList>
            <person name="Altshuler I."/>
            <person name="Hamel J."/>
            <person name="Turney S."/>
            <person name="Magnuson E."/>
            <person name="Levesque R."/>
            <person name="Greer C."/>
            <person name="Whyte L.G."/>
        </authorList>
    </citation>
    <scope>NUCLEOTIDE SEQUENCE [LARGE SCALE GENOMIC DNA]</scope>
    <source>
        <strain evidence="7 8">E4</strain>
    </source>
</reference>
<dbReference type="SUPFAM" id="SSF103473">
    <property type="entry name" value="MFS general substrate transporter"/>
    <property type="match status" value="1"/>
</dbReference>
<dbReference type="EMBL" id="RCZD01000011">
    <property type="protein sequence ID" value="TPG58407.1"/>
    <property type="molecule type" value="Genomic_DNA"/>
</dbReference>
<evidence type="ECO:0000256" key="6">
    <source>
        <dbReference type="SAM" id="Phobius"/>
    </source>
</evidence>
<dbReference type="PANTHER" id="PTHR23513:SF6">
    <property type="entry name" value="MAJOR FACILITATOR SUPERFAMILY ASSOCIATED DOMAIN-CONTAINING PROTEIN"/>
    <property type="match status" value="1"/>
</dbReference>
<dbReference type="RefSeq" id="WP_140474446.1">
    <property type="nucleotide sequence ID" value="NZ_RCZD01000011.1"/>
</dbReference>
<feature type="transmembrane region" description="Helical" evidence="6">
    <location>
        <begin position="100"/>
        <end position="118"/>
    </location>
</feature>
<sequence length="404" mass="44031">MKAKINKNYLALSSSLAISKTGDYAHEVVFALIVIELLRENYLLIGVVYFFRFVPFIFFGPIGGWLADRYPLKNTMLYSELLRLVASVSLLFLYEYNALNLVSMIACTLVITVGRSIFQPSFQSCVPKLFRESSLIRINSSFQMIDQIASIAGPLLCSLLIVSVGKQGVLIFDSLTYVVSMAALLMLTQAKAEGSLRPAFSVASIFKETWANVQFLRWHSRDLFASIIGSALCILFTASLLRYVLPAFVIFKGGTEVEVSYIFAALASGTVVGSLLYARFSVIRSPSALMKWWMAYGAVFILLACTINLSISLSYGISFVLGGCGAFVDISIVSLIQALSGKQDIGKNFGLFSTLANTGEAASGLIYGFFALGGVFASFIMMASLISLSAMLMLRNMGRGESPK</sequence>
<evidence type="ECO:0000256" key="4">
    <source>
        <dbReference type="ARBA" id="ARBA00022989"/>
    </source>
</evidence>
<evidence type="ECO:0000313" key="8">
    <source>
        <dbReference type="Proteomes" id="UP000317663"/>
    </source>
</evidence>
<evidence type="ECO:0000313" key="7">
    <source>
        <dbReference type="EMBL" id="TPG58407.1"/>
    </source>
</evidence>
<feature type="transmembrane region" description="Helical" evidence="6">
    <location>
        <begin position="41"/>
        <end position="65"/>
    </location>
</feature>
<feature type="transmembrane region" description="Helical" evidence="6">
    <location>
        <begin position="261"/>
        <end position="280"/>
    </location>
</feature>
<evidence type="ECO:0000256" key="5">
    <source>
        <dbReference type="ARBA" id="ARBA00023136"/>
    </source>
</evidence>
<keyword evidence="8" id="KW-1185">Reference proteome</keyword>
<keyword evidence="5 6" id="KW-0472">Membrane</keyword>
<feature type="transmembrane region" description="Helical" evidence="6">
    <location>
        <begin position="168"/>
        <end position="187"/>
    </location>
</feature>
<dbReference type="InterPro" id="IPR011701">
    <property type="entry name" value="MFS"/>
</dbReference>
<keyword evidence="4 6" id="KW-1133">Transmembrane helix</keyword>
<dbReference type="OrthoDB" id="6637926at2"/>
<feature type="transmembrane region" description="Helical" evidence="6">
    <location>
        <begin position="223"/>
        <end position="241"/>
    </location>
</feature>
<dbReference type="Gene3D" id="1.20.1250.20">
    <property type="entry name" value="MFS general substrate transporter like domains"/>
    <property type="match status" value="1"/>
</dbReference>
<comment type="caution">
    <text evidence="7">The sequence shown here is derived from an EMBL/GenBank/DDBJ whole genome shotgun (WGS) entry which is preliminary data.</text>
</comment>
<dbReference type="CDD" id="cd06173">
    <property type="entry name" value="MFS_MefA_like"/>
    <property type="match status" value="1"/>
</dbReference>
<dbReference type="PANTHER" id="PTHR23513">
    <property type="entry name" value="INTEGRAL MEMBRANE EFFLUX PROTEIN-RELATED"/>
    <property type="match status" value="1"/>
</dbReference>
<feature type="transmembrane region" description="Helical" evidence="6">
    <location>
        <begin position="292"/>
        <end position="311"/>
    </location>
</feature>
<dbReference type="InterPro" id="IPR036259">
    <property type="entry name" value="MFS_trans_sf"/>
</dbReference>
<proteinExistence type="predicted"/>
<evidence type="ECO:0000256" key="1">
    <source>
        <dbReference type="ARBA" id="ARBA00004651"/>
    </source>
</evidence>
<feature type="transmembrane region" description="Helical" evidence="6">
    <location>
        <begin position="317"/>
        <end position="336"/>
    </location>
</feature>